<feature type="region of interest" description="Disordered" evidence="1">
    <location>
        <begin position="1"/>
        <end position="24"/>
    </location>
</feature>
<protein>
    <submittedName>
        <fullName evidence="2">Uncharacterized protein</fullName>
    </submittedName>
</protein>
<reference evidence="2" key="1">
    <citation type="journal article" date="2023" name="Mol. Phylogenet. Evol.">
        <title>Genome-scale phylogeny and comparative genomics of the fungal order Sordariales.</title>
        <authorList>
            <person name="Hensen N."/>
            <person name="Bonometti L."/>
            <person name="Westerberg I."/>
            <person name="Brannstrom I.O."/>
            <person name="Guillou S."/>
            <person name="Cros-Aarteil S."/>
            <person name="Calhoun S."/>
            <person name="Haridas S."/>
            <person name="Kuo A."/>
            <person name="Mondo S."/>
            <person name="Pangilinan J."/>
            <person name="Riley R."/>
            <person name="LaButti K."/>
            <person name="Andreopoulos B."/>
            <person name="Lipzen A."/>
            <person name="Chen C."/>
            <person name="Yan M."/>
            <person name="Daum C."/>
            <person name="Ng V."/>
            <person name="Clum A."/>
            <person name="Steindorff A."/>
            <person name="Ohm R.A."/>
            <person name="Martin F."/>
            <person name="Silar P."/>
            <person name="Natvig D.O."/>
            <person name="Lalanne C."/>
            <person name="Gautier V."/>
            <person name="Ament-Velasquez S.L."/>
            <person name="Kruys A."/>
            <person name="Hutchinson M.I."/>
            <person name="Powell A.J."/>
            <person name="Barry K."/>
            <person name="Miller A.N."/>
            <person name="Grigoriev I.V."/>
            <person name="Debuchy R."/>
            <person name="Gladieux P."/>
            <person name="Hiltunen Thoren M."/>
            <person name="Johannesson H."/>
        </authorList>
    </citation>
    <scope>NUCLEOTIDE SEQUENCE</scope>
    <source>
        <strain evidence="2">CBS 538.74</strain>
    </source>
</reference>
<evidence type="ECO:0000256" key="1">
    <source>
        <dbReference type="SAM" id="MobiDB-lite"/>
    </source>
</evidence>
<comment type="caution">
    <text evidence="2">The sequence shown here is derived from an EMBL/GenBank/DDBJ whole genome shotgun (WGS) entry which is preliminary data.</text>
</comment>
<reference evidence="2" key="2">
    <citation type="submission" date="2023-05" db="EMBL/GenBank/DDBJ databases">
        <authorList>
            <consortium name="Lawrence Berkeley National Laboratory"/>
            <person name="Steindorff A."/>
            <person name="Hensen N."/>
            <person name="Bonometti L."/>
            <person name="Westerberg I."/>
            <person name="Brannstrom I.O."/>
            <person name="Guillou S."/>
            <person name="Cros-Aarteil S."/>
            <person name="Calhoun S."/>
            <person name="Haridas S."/>
            <person name="Kuo A."/>
            <person name="Mondo S."/>
            <person name="Pangilinan J."/>
            <person name="Riley R."/>
            <person name="Labutti K."/>
            <person name="Andreopoulos B."/>
            <person name="Lipzen A."/>
            <person name="Chen C."/>
            <person name="Yanf M."/>
            <person name="Daum C."/>
            <person name="Ng V."/>
            <person name="Clum A."/>
            <person name="Ohm R."/>
            <person name="Martin F."/>
            <person name="Silar P."/>
            <person name="Natvig D."/>
            <person name="Lalanne C."/>
            <person name="Gautier V."/>
            <person name="Ament-Velasquez S.L."/>
            <person name="Kruys A."/>
            <person name="Hutchinson M.I."/>
            <person name="Powell A.J."/>
            <person name="Barry K."/>
            <person name="Miller A.N."/>
            <person name="Grigoriev I.V."/>
            <person name="Debuchy R."/>
            <person name="Gladieux P."/>
            <person name="Thoren M.H."/>
            <person name="Johannesson H."/>
        </authorList>
    </citation>
    <scope>NUCLEOTIDE SEQUENCE</scope>
    <source>
        <strain evidence="2">CBS 538.74</strain>
    </source>
</reference>
<gene>
    <name evidence="2" type="ORF">C8A00DRAFT_16357</name>
</gene>
<dbReference type="EMBL" id="MU856979">
    <property type="protein sequence ID" value="KAK4152321.1"/>
    <property type="molecule type" value="Genomic_DNA"/>
</dbReference>
<sequence length="272" mass="31102">MAVPDEHQGDSRQSCLSTPPPLSPPLPRLSINRLVALHPRERLLVHPFRWTDQQPALLGCYIHSRDKDATGAGARENAVAASPKADRLARFLARNLNCYFEDGQLATTVLKLLRPFGSRISIDYNRVAYLYFDRRSRASIGFCRLSVLIRRPVPKIITLVCLDYYDTILERQTYFNLLPNRLYYSDLPRLYRCYSLLKRYTPADPRKDPLLVALVIALAQKARRRHTTQPGPHPHSFTVRPLLSYPPPGSPLPFVIPPRLYYLESLGVENTN</sequence>
<dbReference type="AlphaFoldDB" id="A0AAN6VK54"/>
<evidence type="ECO:0000313" key="3">
    <source>
        <dbReference type="Proteomes" id="UP001302745"/>
    </source>
</evidence>
<dbReference type="Proteomes" id="UP001302745">
    <property type="component" value="Unassembled WGS sequence"/>
</dbReference>
<accession>A0AAN6VK54</accession>
<feature type="compositionally biased region" description="Basic and acidic residues" evidence="1">
    <location>
        <begin position="1"/>
        <end position="10"/>
    </location>
</feature>
<organism evidence="2 3">
    <name type="scientific">Chaetomidium leptoderma</name>
    <dbReference type="NCBI Taxonomy" id="669021"/>
    <lineage>
        <taxon>Eukaryota</taxon>
        <taxon>Fungi</taxon>
        <taxon>Dikarya</taxon>
        <taxon>Ascomycota</taxon>
        <taxon>Pezizomycotina</taxon>
        <taxon>Sordariomycetes</taxon>
        <taxon>Sordariomycetidae</taxon>
        <taxon>Sordariales</taxon>
        <taxon>Chaetomiaceae</taxon>
        <taxon>Chaetomidium</taxon>
    </lineage>
</organism>
<name>A0AAN6VK54_9PEZI</name>
<proteinExistence type="predicted"/>
<keyword evidence="3" id="KW-1185">Reference proteome</keyword>
<evidence type="ECO:0000313" key="2">
    <source>
        <dbReference type="EMBL" id="KAK4152321.1"/>
    </source>
</evidence>